<protein>
    <recommendedName>
        <fullName evidence="3">Thioredoxin</fullName>
    </recommendedName>
</protein>
<reference evidence="2" key="1">
    <citation type="journal article" date="2020" name="mSystems">
        <title>Genome- and Community-Level Interaction Insights into Carbon Utilization and Element Cycling Functions of Hydrothermarchaeota in Hydrothermal Sediment.</title>
        <authorList>
            <person name="Zhou Z."/>
            <person name="Liu Y."/>
            <person name="Xu W."/>
            <person name="Pan J."/>
            <person name="Luo Z.H."/>
            <person name="Li M."/>
        </authorList>
    </citation>
    <scope>NUCLEOTIDE SEQUENCE [LARGE SCALE GENOMIC DNA]</scope>
    <source>
        <strain evidence="2">SpSt-637</strain>
        <strain evidence="1">SpSt-667</strain>
    </source>
</reference>
<evidence type="ECO:0000313" key="2">
    <source>
        <dbReference type="EMBL" id="HGQ64579.1"/>
    </source>
</evidence>
<dbReference type="EMBL" id="DTBD01000039">
    <property type="protein sequence ID" value="HGQ64579.1"/>
    <property type="molecule type" value="Genomic_DNA"/>
</dbReference>
<proteinExistence type="predicted"/>
<dbReference type="EMBL" id="DTCK01000010">
    <property type="protein sequence ID" value="HGQ35321.1"/>
    <property type="molecule type" value="Genomic_DNA"/>
</dbReference>
<evidence type="ECO:0000313" key="1">
    <source>
        <dbReference type="EMBL" id="HGQ35321.1"/>
    </source>
</evidence>
<gene>
    <name evidence="2" type="ORF">ENU08_04980</name>
    <name evidence="1" type="ORF">ENU41_01400</name>
</gene>
<comment type="caution">
    <text evidence="2">The sequence shown here is derived from an EMBL/GenBank/DDBJ whole genome shotgun (WGS) entry which is preliminary data.</text>
</comment>
<sequence length="188" mass="21673">MYPEDEGVYLYTEGRWQKLIVEGPFVPQSDGTYVMYFRNIKCSGCKAFDKNWLEFISTYTTAANYAVIQCNNFFIECNDTTASDSFVFYLIFETPQVVVAIIENGMPVYIEREIGILSIDMLKDFVLNVKERMNLSSSEESTEEGEGIYVDFSKKNWKEIVEQLKKVIFGGKIPWEICTDEGCKIVIE</sequence>
<dbReference type="InterPro" id="IPR036249">
    <property type="entry name" value="Thioredoxin-like_sf"/>
</dbReference>
<organism evidence="2">
    <name type="scientific">Ignisphaera aggregans</name>
    <dbReference type="NCBI Taxonomy" id="334771"/>
    <lineage>
        <taxon>Archaea</taxon>
        <taxon>Thermoproteota</taxon>
        <taxon>Thermoprotei</taxon>
        <taxon>Desulfurococcales</taxon>
        <taxon>Desulfurococcaceae</taxon>
        <taxon>Ignisphaera</taxon>
    </lineage>
</organism>
<evidence type="ECO:0008006" key="3">
    <source>
        <dbReference type="Google" id="ProtNLM"/>
    </source>
</evidence>
<dbReference type="SUPFAM" id="SSF52833">
    <property type="entry name" value="Thioredoxin-like"/>
    <property type="match status" value="1"/>
</dbReference>
<name>A0A7C4JKJ5_9CREN</name>
<accession>A0A7C4JKJ5</accession>
<dbReference type="AlphaFoldDB" id="A0A7C4JKJ5"/>